<comment type="similarity">
    <text evidence="6">Belongs to the Vsr family.</text>
</comment>
<dbReference type="AlphaFoldDB" id="A0A412AWF7"/>
<evidence type="ECO:0000256" key="4">
    <source>
        <dbReference type="ARBA" id="ARBA00022801"/>
    </source>
</evidence>
<dbReference type="EMBL" id="QRTC01000033">
    <property type="protein sequence ID" value="RGQ39474.1"/>
    <property type="molecule type" value="Genomic_DNA"/>
</dbReference>
<dbReference type="GO" id="GO:0006298">
    <property type="term" value="P:mismatch repair"/>
    <property type="evidence" value="ECO:0007669"/>
    <property type="project" value="InterPro"/>
</dbReference>
<evidence type="ECO:0000313" key="7">
    <source>
        <dbReference type="EMBL" id="RGQ39474.1"/>
    </source>
</evidence>
<dbReference type="NCBIfam" id="TIGR00632">
    <property type="entry name" value="vsr"/>
    <property type="match status" value="1"/>
</dbReference>
<dbReference type="Gene3D" id="3.40.960.10">
    <property type="entry name" value="VSR Endonuclease"/>
    <property type="match status" value="1"/>
</dbReference>
<dbReference type="SUPFAM" id="SSF52980">
    <property type="entry name" value="Restriction endonuclease-like"/>
    <property type="match status" value="1"/>
</dbReference>
<evidence type="ECO:0000256" key="3">
    <source>
        <dbReference type="ARBA" id="ARBA00022763"/>
    </source>
</evidence>
<evidence type="ECO:0000256" key="2">
    <source>
        <dbReference type="ARBA" id="ARBA00022759"/>
    </source>
</evidence>
<protein>
    <submittedName>
        <fullName evidence="7">DNA mismatch endonuclease Vsr</fullName>
    </submittedName>
</protein>
<evidence type="ECO:0000313" key="8">
    <source>
        <dbReference type="Proteomes" id="UP000284751"/>
    </source>
</evidence>
<organism evidence="7 8">
    <name type="scientific">[Clostridium] leptum</name>
    <dbReference type="NCBI Taxonomy" id="1535"/>
    <lineage>
        <taxon>Bacteria</taxon>
        <taxon>Bacillati</taxon>
        <taxon>Bacillota</taxon>
        <taxon>Clostridia</taxon>
        <taxon>Eubacteriales</taxon>
        <taxon>Oscillospiraceae</taxon>
        <taxon>Oscillospiraceae incertae sedis</taxon>
    </lineage>
</organism>
<keyword evidence="5" id="KW-0234">DNA repair</keyword>
<dbReference type="GO" id="GO:0016787">
    <property type="term" value="F:hydrolase activity"/>
    <property type="evidence" value="ECO:0007669"/>
    <property type="project" value="UniProtKB-KW"/>
</dbReference>
<accession>A0A412AWF7</accession>
<dbReference type="Pfam" id="PF03852">
    <property type="entry name" value="Vsr"/>
    <property type="match status" value="1"/>
</dbReference>
<evidence type="ECO:0000256" key="6">
    <source>
        <dbReference type="ARBA" id="ARBA00029466"/>
    </source>
</evidence>
<dbReference type="GO" id="GO:0004519">
    <property type="term" value="F:endonuclease activity"/>
    <property type="evidence" value="ECO:0007669"/>
    <property type="project" value="UniProtKB-KW"/>
</dbReference>
<dbReference type="InterPro" id="IPR011335">
    <property type="entry name" value="Restrct_endonuc-II-like"/>
</dbReference>
<keyword evidence="1" id="KW-0540">Nuclease</keyword>
<dbReference type="CDD" id="cd00221">
    <property type="entry name" value="Vsr"/>
    <property type="match status" value="1"/>
</dbReference>
<keyword evidence="4" id="KW-0378">Hydrolase</keyword>
<sequence length="143" mass="16999">MADVFDSKKRSDIMSKVRSNNNKSTELALIKFFKENNITGWKRNYPVKGHPDFVFLDKKIAVFVDGCFWHGHDCRNTRPSDNAEYWQKKRERNIKHDKEVTAMFENRGWTVIRIWECELKKKNRNVLFDRLSTLIDSKGDILC</sequence>
<dbReference type="InterPro" id="IPR004603">
    <property type="entry name" value="DNA_mismatch_endonuc_vsr"/>
</dbReference>
<reference evidence="7 8" key="1">
    <citation type="submission" date="2018-08" db="EMBL/GenBank/DDBJ databases">
        <title>A genome reference for cultivated species of the human gut microbiota.</title>
        <authorList>
            <person name="Zou Y."/>
            <person name="Xue W."/>
            <person name="Luo G."/>
        </authorList>
    </citation>
    <scope>NUCLEOTIDE SEQUENCE [LARGE SCALE GENOMIC DNA]</scope>
    <source>
        <strain evidence="7 8">AF28-26</strain>
    </source>
</reference>
<gene>
    <name evidence="7" type="primary">vsr</name>
    <name evidence="7" type="ORF">DWY99_08930</name>
</gene>
<dbReference type="Proteomes" id="UP000284751">
    <property type="component" value="Unassembled WGS sequence"/>
</dbReference>
<evidence type="ECO:0000256" key="1">
    <source>
        <dbReference type="ARBA" id="ARBA00022722"/>
    </source>
</evidence>
<keyword evidence="3" id="KW-0227">DNA damage</keyword>
<evidence type="ECO:0000256" key="5">
    <source>
        <dbReference type="ARBA" id="ARBA00023204"/>
    </source>
</evidence>
<comment type="caution">
    <text evidence="7">The sequence shown here is derived from an EMBL/GenBank/DDBJ whole genome shotgun (WGS) entry which is preliminary data.</text>
</comment>
<keyword evidence="2 7" id="KW-0255">Endonuclease</keyword>
<proteinExistence type="inferred from homology"/>
<name>A0A412AWF7_9FIRM</name>